<keyword evidence="10" id="KW-0408">Iron</keyword>
<dbReference type="NCBIfam" id="NF011657">
    <property type="entry name" value="PRK15076.1"/>
    <property type="match status" value="1"/>
</dbReference>
<keyword evidence="4 12" id="KW-0378">Hydrolase</keyword>
<keyword evidence="10" id="KW-0170">Cobalt</keyword>
<keyword evidence="6 10" id="KW-0464">Manganese</keyword>
<comment type="caution">
    <text evidence="14">The sequence shown here is derived from an EMBL/GenBank/DDBJ whole genome shotgun (WGS) entry which is preliminary data.</text>
</comment>
<evidence type="ECO:0000256" key="4">
    <source>
        <dbReference type="ARBA" id="ARBA00022801"/>
    </source>
</evidence>
<dbReference type="GO" id="GO:0004553">
    <property type="term" value="F:hydrolase activity, hydrolyzing O-glycosyl compounds"/>
    <property type="evidence" value="ECO:0007669"/>
    <property type="project" value="InterPro"/>
</dbReference>
<dbReference type="InterPro" id="IPR001088">
    <property type="entry name" value="Glyco_hydro_4"/>
</dbReference>
<evidence type="ECO:0000256" key="12">
    <source>
        <dbReference type="RuleBase" id="RU361152"/>
    </source>
</evidence>
<dbReference type="AlphaFoldDB" id="A0A6V8KFP9"/>
<dbReference type="PRINTS" id="PR00732">
    <property type="entry name" value="GLHYDRLASE4"/>
</dbReference>
<dbReference type="GO" id="GO:0016616">
    <property type="term" value="F:oxidoreductase activity, acting on the CH-OH group of donors, NAD or NADP as acceptor"/>
    <property type="evidence" value="ECO:0007669"/>
    <property type="project" value="InterPro"/>
</dbReference>
<keyword evidence="15" id="KW-1185">Reference proteome</keyword>
<dbReference type="PANTHER" id="PTHR32092:SF6">
    <property type="entry name" value="ALPHA-GALACTOSIDASE"/>
    <property type="match status" value="1"/>
</dbReference>
<evidence type="ECO:0000256" key="7">
    <source>
        <dbReference type="ARBA" id="ARBA00023277"/>
    </source>
</evidence>
<keyword evidence="3 10" id="KW-0479">Metal-binding</keyword>
<dbReference type="Proteomes" id="UP000482800">
    <property type="component" value="Unassembled WGS sequence"/>
</dbReference>
<protein>
    <submittedName>
        <fullName evidence="14">Alpha-glucosidase/alpha-galactosidase</fullName>
    </submittedName>
</protein>
<dbReference type="InterPro" id="IPR015955">
    <property type="entry name" value="Lactate_DH/Glyco_Ohase_4_C"/>
</dbReference>
<keyword evidence="10" id="KW-0533">Nickel</keyword>
<dbReference type="Gene3D" id="3.90.1820.10">
    <property type="entry name" value="AglA-like glucosidase"/>
    <property type="match status" value="1"/>
</dbReference>
<dbReference type="EMBL" id="BLPF01000002">
    <property type="protein sequence ID" value="GFJ82634.1"/>
    <property type="molecule type" value="Genomic_DNA"/>
</dbReference>
<feature type="binding site" evidence="9">
    <location>
        <position position="147"/>
    </location>
    <ligand>
        <name>substrate</name>
    </ligand>
</feature>
<gene>
    <name evidence="14" type="ORF">Phou_068140</name>
</gene>
<dbReference type="SUPFAM" id="SSF51735">
    <property type="entry name" value="NAD(P)-binding Rossmann-fold domains"/>
    <property type="match status" value="1"/>
</dbReference>
<keyword evidence="8 12" id="KW-0326">Glycosidase</keyword>
<dbReference type="GO" id="GO:0046872">
    <property type="term" value="F:metal ion binding"/>
    <property type="evidence" value="ECO:0007669"/>
    <property type="project" value="UniProtKB-KW"/>
</dbReference>
<evidence type="ECO:0000259" key="13">
    <source>
        <dbReference type="Pfam" id="PF11975"/>
    </source>
</evidence>
<evidence type="ECO:0000256" key="3">
    <source>
        <dbReference type="ARBA" id="ARBA00022723"/>
    </source>
</evidence>
<evidence type="ECO:0000256" key="11">
    <source>
        <dbReference type="PIRSR" id="PIRSR601088-4"/>
    </source>
</evidence>
<proteinExistence type="inferred from homology"/>
<evidence type="ECO:0000313" key="14">
    <source>
        <dbReference type="EMBL" id="GFJ82634.1"/>
    </source>
</evidence>
<comment type="cofactor">
    <cofactor evidence="1">
        <name>Mn(2+)</name>
        <dbReference type="ChEBI" id="CHEBI:29035"/>
    </cofactor>
</comment>
<dbReference type="InterPro" id="IPR053715">
    <property type="entry name" value="GH4_Enzyme_sf"/>
</dbReference>
<dbReference type="GO" id="GO:0005975">
    <property type="term" value="P:carbohydrate metabolic process"/>
    <property type="evidence" value="ECO:0007669"/>
    <property type="project" value="InterPro"/>
</dbReference>
<evidence type="ECO:0000313" key="15">
    <source>
        <dbReference type="Proteomes" id="UP000482800"/>
    </source>
</evidence>
<keyword evidence="7" id="KW-0119">Carbohydrate metabolism</keyword>
<evidence type="ECO:0000256" key="6">
    <source>
        <dbReference type="ARBA" id="ARBA00023211"/>
    </source>
</evidence>
<comment type="similarity">
    <text evidence="2 12">Belongs to the glycosyl hydrolase 4 family.</text>
</comment>
<accession>A0A6V8KFP9</accession>
<organism evidence="14 15">
    <name type="scientific">Phytohabitans houttuyneae</name>
    <dbReference type="NCBI Taxonomy" id="1076126"/>
    <lineage>
        <taxon>Bacteria</taxon>
        <taxon>Bacillati</taxon>
        <taxon>Actinomycetota</taxon>
        <taxon>Actinomycetes</taxon>
        <taxon>Micromonosporales</taxon>
        <taxon>Micromonosporaceae</taxon>
    </lineage>
</organism>
<dbReference type="InterPro" id="IPR036291">
    <property type="entry name" value="NAD(P)-bd_dom_sf"/>
</dbReference>
<evidence type="ECO:0000256" key="9">
    <source>
        <dbReference type="PIRSR" id="PIRSR601088-2"/>
    </source>
</evidence>
<dbReference type="InterPro" id="IPR022616">
    <property type="entry name" value="Glyco_hydro_4_C"/>
</dbReference>
<comment type="cofactor">
    <cofactor evidence="12">
        <name>NAD(+)</name>
        <dbReference type="ChEBI" id="CHEBI:57540"/>
    </cofactor>
    <text evidence="12">Binds 1 NAD(+) per subunit.</text>
</comment>
<dbReference type="PANTHER" id="PTHR32092">
    <property type="entry name" value="6-PHOSPHO-BETA-GLUCOSIDASE-RELATED"/>
    <property type="match status" value="1"/>
</dbReference>
<feature type="binding site" evidence="10">
    <location>
        <position position="199"/>
    </location>
    <ligand>
        <name>Mn(2+)</name>
        <dbReference type="ChEBI" id="CHEBI:29035"/>
    </ligand>
</feature>
<dbReference type="RefSeq" id="WP_173063393.1">
    <property type="nucleotide sequence ID" value="NZ_BAABGO010000010.1"/>
</dbReference>
<dbReference type="CDD" id="cd05297">
    <property type="entry name" value="GH4_alpha_glucosidase_galactosidase"/>
    <property type="match status" value="1"/>
</dbReference>
<name>A0A6V8KFP9_9ACTN</name>
<feature type="domain" description="Glycosyl hydrolase family 4 C-terminal" evidence="13">
    <location>
        <begin position="195"/>
        <end position="400"/>
    </location>
</feature>
<feature type="site" description="Increases basicity of active site Tyr" evidence="11">
    <location>
        <position position="109"/>
    </location>
</feature>
<evidence type="ECO:0000256" key="8">
    <source>
        <dbReference type="ARBA" id="ARBA00023295"/>
    </source>
</evidence>
<dbReference type="Pfam" id="PF11975">
    <property type="entry name" value="Glyco_hydro_4C"/>
    <property type="match status" value="1"/>
</dbReference>
<dbReference type="Pfam" id="PF02056">
    <property type="entry name" value="Glyco_hydro_4"/>
    <property type="match status" value="1"/>
</dbReference>
<sequence length="435" mass="47669">MANIVFLGAGSVVFTRELLADIFGFPELTGARIVLHDIDPERLETAEALARRIADHFGARPTIVSTLDRRAALDGADYVVNAIQVGMYPATQRDFEVPARYGLRQTIGDTIGVGGIFRGLRTFPVLAGIAADMAQLCPDAWLLNYTNPMAMNVTYLAAVAPRLKVLGLCHSVYWTVQGLCEIVDVPYEEVTYHSAGVNHQAWILRWERDGTDLYPLLDKAVAADPELRRRVRVDMYRRLGHYPTETSEHSAEYVPWYLGHDEEIARLRIPVGDYLRVSEENLAEYAACRRAVADGTALDIERDTTEYAPQVIHSLETGTTRRIVVNIANRGHVTNLPDGFAVEVPCTVDGVGVLPEKVGALPAQCAAVNRPYVSVGELTVAAAVTGDPRLVRQAAMVDPNAAANLTLDQIWALCDDLTRAHGDLLPEPLRAAVPL</sequence>
<reference evidence="14 15" key="1">
    <citation type="submission" date="2020-03" db="EMBL/GenBank/DDBJ databases">
        <title>Whole genome shotgun sequence of Phytohabitans houttuyneae NBRC 108639.</title>
        <authorList>
            <person name="Komaki H."/>
            <person name="Tamura T."/>
        </authorList>
    </citation>
    <scope>NUCLEOTIDE SEQUENCE [LARGE SCALE GENOMIC DNA]</scope>
    <source>
        <strain evidence="14 15">NBRC 108639</strain>
    </source>
</reference>
<evidence type="ECO:0000256" key="2">
    <source>
        <dbReference type="ARBA" id="ARBA00010141"/>
    </source>
</evidence>
<evidence type="ECO:0000256" key="5">
    <source>
        <dbReference type="ARBA" id="ARBA00023027"/>
    </source>
</evidence>
<reference evidence="14 15" key="2">
    <citation type="submission" date="2020-03" db="EMBL/GenBank/DDBJ databases">
        <authorList>
            <person name="Ichikawa N."/>
            <person name="Kimura A."/>
            <person name="Kitahashi Y."/>
            <person name="Uohara A."/>
        </authorList>
    </citation>
    <scope>NUCLEOTIDE SEQUENCE [LARGE SCALE GENOMIC DNA]</scope>
    <source>
        <strain evidence="14 15">NBRC 108639</strain>
    </source>
</reference>
<keyword evidence="5 12" id="KW-0520">NAD</keyword>
<feature type="binding site" evidence="10">
    <location>
        <position position="169"/>
    </location>
    <ligand>
        <name>Mn(2+)</name>
        <dbReference type="ChEBI" id="CHEBI:29035"/>
    </ligand>
</feature>
<dbReference type="SUPFAM" id="SSF56327">
    <property type="entry name" value="LDH C-terminal domain-like"/>
    <property type="match status" value="1"/>
</dbReference>
<evidence type="ECO:0000256" key="1">
    <source>
        <dbReference type="ARBA" id="ARBA00001936"/>
    </source>
</evidence>
<evidence type="ECO:0000256" key="10">
    <source>
        <dbReference type="PIRSR" id="PIRSR601088-3"/>
    </source>
</evidence>